<sequence>MIQSICIVRLSALGDVLMLVPLVRTLQKHFPHAAITWVISQPAASLVEGIDGVEFIVIDKPKSLKDYWQFRNLMRTRSFDVLLAPQASFRANLLYPLISAKRKIGYDALRGKDGHRWFIHETVEPGREHTLQSFLKFAKALGVSEYDIRWDLPITEEARAFAEAHLPKGRPILLVNPAASKPERSWPLDRYIETIRRAKAQFNVNVVLTGGPGVLEREMADTIASEVPVTNLVGKTRPPLLLAVIAAGDVLLCPDTGPSHMAAAVNTPVVALHAVTSSEVSGPYTFRHLAVDCYPQAVIQVLKKTPETCPWGTHAHGEKTMELVSVDAVMEKLEKAFAEAAGRRASASVDALD</sequence>
<dbReference type="GO" id="GO:0009244">
    <property type="term" value="P:lipopolysaccharide core region biosynthetic process"/>
    <property type="evidence" value="ECO:0007669"/>
    <property type="project" value="TreeGrafter"/>
</dbReference>
<keyword evidence="2 3" id="KW-0808">Transferase</keyword>
<accession>A0A0W0TLP7</accession>
<dbReference type="GO" id="GO:0005829">
    <property type="term" value="C:cytosol"/>
    <property type="evidence" value="ECO:0007669"/>
    <property type="project" value="TreeGrafter"/>
</dbReference>
<dbReference type="PATRIC" id="fig|45065.4.peg.2397"/>
<dbReference type="Pfam" id="PF01075">
    <property type="entry name" value="Glyco_transf_9"/>
    <property type="match status" value="1"/>
</dbReference>
<dbReference type="SUPFAM" id="SSF53756">
    <property type="entry name" value="UDP-Glycosyltransferase/glycogen phosphorylase"/>
    <property type="match status" value="1"/>
</dbReference>
<dbReference type="EMBL" id="LNYC01000074">
    <property type="protein sequence ID" value="KTC96524.1"/>
    <property type="molecule type" value="Genomic_DNA"/>
</dbReference>
<dbReference type="RefSeq" id="WP_051551050.1">
    <property type="nucleotide sequence ID" value="NZ_CAAAHN010000005.1"/>
</dbReference>
<dbReference type="InterPro" id="IPR002201">
    <property type="entry name" value="Glyco_trans_9"/>
</dbReference>
<evidence type="ECO:0000256" key="1">
    <source>
        <dbReference type="ARBA" id="ARBA00022676"/>
    </source>
</evidence>
<comment type="caution">
    <text evidence="3">The sequence shown here is derived from an EMBL/GenBank/DDBJ whole genome shotgun (WGS) entry which is preliminary data.</text>
</comment>
<dbReference type="PANTHER" id="PTHR30160:SF21">
    <property type="entry name" value="LIPOPOLYSACCHARIDE CORE HEPTOSYLTRANSFERASE OPSX"/>
    <property type="match status" value="1"/>
</dbReference>
<evidence type="ECO:0000313" key="3">
    <source>
        <dbReference type="EMBL" id="KTC96524.1"/>
    </source>
</evidence>
<protein>
    <submittedName>
        <fullName evidence="3">Heptosyl transferase, glycosyltransferase family 9 protein</fullName>
    </submittedName>
</protein>
<dbReference type="Proteomes" id="UP000054785">
    <property type="component" value="Unassembled WGS sequence"/>
</dbReference>
<keyword evidence="1" id="KW-0328">Glycosyltransferase</keyword>
<reference evidence="3 4" key="1">
    <citation type="submission" date="2015-11" db="EMBL/GenBank/DDBJ databases">
        <title>Genomic analysis of 38 Legionella species identifies large and diverse effector repertoires.</title>
        <authorList>
            <person name="Burstein D."/>
            <person name="Amaro F."/>
            <person name="Zusman T."/>
            <person name="Lifshitz Z."/>
            <person name="Cohen O."/>
            <person name="Gilbert J.A."/>
            <person name="Pupko T."/>
            <person name="Shuman H.A."/>
            <person name="Segal G."/>
        </authorList>
    </citation>
    <scope>NUCLEOTIDE SEQUENCE [LARGE SCALE GENOMIC DNA]</scope>
    <source>
        <strain evidence="3 4">ATCC 49504</strain>
    </source>
</reference>
<dbReference type="AlphaFoldDB" id="A0A0W0TLP7"/>
<dbReference type="InterPro" id="IPR051199">
    <property type="entry name" value="LPS_LOS_Heptosyltrfase"/>
</dbReference>
<name>A0A0W0TLP7_9GAMM</name>
<organism evidence="3 4">
    <name type="scientific">Legionella geestiana</name>
    <dbReference type="NCBI Taxonomy" id="45065"/>
    <lineage>
        <taxon>Bacteria</taxon>
        <taxon>Pseudomonadati</taxon>
        <taxon>Pseudomonadota</taxon>
        <taxon>Gammaproteobacteria</taxon>
        <taxon>Legionellales</taxon>
        <taxon>Legionellaceae</taxon>
        <taxon>Legionella</taxon>
    </lineage>
</organism>
<gene>
    <name evidence="3" type="ORF">Lgee_2207</name>
</gene>
<dbReference type="OrthoDB" id="9781892at2"/>
<evidence type="ECO:0000313" key="4">
    <source>
        <dbReference type="Proteomes" id="UP000054785"/>
    </source>
</evidence>
<dbReference type="Gene3D" id="3.40.50.2000">
    <property type="entry name" value="Glycogen Phosphorylase B"/>
    <property type="match status" value="2"/>
</dbReference>
<evidence type="ECO:0000256" key="2">
    <source>
        <dbReference type="ARBA" id="ARBA00022679"/>
    </source>
</evidence>
<dbReference type="PANTHER" id="PTHR30160">
    <property type="entry name" value="TETRAACYLDISACCHARIDE 4'-KINASE-RELATED"/>
    <property type="match status" value="1"/>
</dbReference>
<dbReference type="STRING" id="45065.Lgee_2207"/>
<proteinExistence type="predicted"/>
<keyword evidence="4" id="KW-1185">Reference proteome</keyword>
<dbReference type="GO" id="GO:0008713">
    <property type="term" value="F:ADP-heptose-lipopolysaccharide heptosyltransferase activity"/>
    <property type="evidence" value="ECO:0007669"/>
    <property type="project" value="TreeGrafter"/>
</dbReference>
<dbReference type="CDD" id="cd03789">
    <property type="entry name" value="GT9_LPS_heptosyltransferase"/>
    <property type="match status" value="1"/>
</dbReference>